<dbReference type="InterPro" id="IPR050570">
    <property type="entry name" value="Cell_wall_metabolism_enzyme"/>
</dbReference>
<dbReference type="InterPro" id="IPR011055">
    <property type="entry name" value="Dup_hybrid_motif"/>
</dbReference>
<dbReference type="PANTHER" id="PTHR21666:SF286">
    <property type="entry name" value="LIPOPROTEIN NLPD"/>
    <property type="match status" value="1"/>
</dbReference>
<feature type="transmembrane region" description="Helical" evidence="1">
    <location>
        <begin position="20"/>
        <end position="41"/>
    </location>
</feature>
<gene>
    <name evidence="3" type="ORF">A3H38_04225</name>
</gene>
<feature type="domain" description="M23ase beta-sheet core" evidence="2">
    <location>
        <begin position="175"/>
        <end position="269"/>
    </location>
</feature>
<dbReference type="AlphaFoldDB" id="A0A1F4RD11"/>
<accession>A0A1F4RD11</accession>
<sequence length="286" mass="31809">MIVPHDAGGRTLSVKIPALWLKMVTGVTIFSILMFTSLLVYSSMLSRRLVHYHKAIAKNVEQKEVIESFGLEAAKVNQAIAELRHEDNQLRKLLGLKSWKSKIQLTNNYNGEGEDVTRGLKVADVNITERKRSYEELKSWVNTVRNRFATTPSSWPLYGSIVSGFGYRVYPWRGFHSGLDISGQYGASVRATADGTVSYAGWRNGFGKTVEISHGYGIETLYGHASRLAVSVGQRVKKGQVLCYIGTTGYSTGPHLHYEVRKGNNPTNPVAFLGLNILSASKVWRQ</sequence>
<dbReference type="FunFam" id="2.70.70.10:FF:000006">
    <property type="entry name" value="M23 family peptidase"/>
    <property type="match status" value="1"/>
</dbReference>
<reference evidence="3 4" key="1">
    <citation type="journal article" date="2016" name="Nat. Commun.">
        <title>Thousands of microbial genomes shed light on interconnected biogeochemical processes in an aquifer system.</title>
        <authorList>
            <person name="Anantharaman K."/>
            <person name="Brown C.T."/>
            <person name="Hug L.A."/>
            <person name="Sharon I."/>
            <person name="Castelle C.J."/>
            <person name="Probst A.J."/>
            <person name="Thomas B.C."/>
            <person name="Singh A."/>
            <person name="Wilkins M.J."/>
            <person name="Karaoz U."/>
            <person name="Brodie E.L."/>
            <person name="Williams K.H."/>
            <person name="Hubbard S.S."/>
            <person name="Banfield J.F."/>
        </authorList>
    </citation>
    <scope>NUCLEOTIDE SEQUENCE [LARGE SCALE GENOMIC DNA]</scope>
</reference>
<dbReference type="SUPFAM" id="SSF51261">
    <property type="entry name" value="Duplicated hybrid motif"/>
    <property type="match status" value="1"/>
</dbReference>
<dbReference type="PANTHER" id="PTHR21666">
    <property type="entry name" value="PEPTIDASE-RELATED"/>
    <property type="match status" value="1"/>
</dbReference>
<dbReference type="GO" id="GO:0004222">
    <property type="term" value="F:metalloendopeptidase activity"/>
    <property type="evidence" value="ECO:0007669"/>
    <property type="project" value="TreeGrafter"/>
</dbReference>
<dbReference type="Gene3D" id="2.70.70.10">
    <property type="entry name" value="Glucose Permease (Domain IIA)"/>
    <property type="match status" value="1"/>
</dbReference>
<evidence type="ECO:0000313" key="3">
    <source>
        <dbReference type="EMBL" id="OGC06057.1"/>
    </source>
</evidence>
<keyword evidence="1" id="KW-0472">Membrane</keyword>
<proteinExistence type="predicted"/>
<evidence type="ECO:0000256" key="1">
    <source>
        <dbReference type="SAM" id="Phobius"/>
    </source>
</evidence>
<dbReference type="InterPro" id="IPR016047">
    <property type="entry name" value="M23ase_b-sheet_dom"/>
</dbReference>
<protein>
    <recommendedName>
        <fullName evidence="2">M23ase beta-sheet core domain-containing protein</fullName>
    </recommendedName>
</protein>
<dbReference type="Proteomes" id="UP000176938">
    <property type="component" value="Unassembled WGS sequence"/>
</dbReference>
<name>A0A1F4RD11_UNCSA</name>
<comment type="caution">
    <text evidence="3">The sequence shown here is derived from an EMBL/GenBank/DDBJ whole genome shotgun (WGS) entry which is preliminary data.</text>
</comment>
<evidence type="ECO:0000259" key="2">
    <source>
        <dbReference type="Pfam" id="PF01551"/>
    </source>
</evidence>
<keyword evidence="1" id="KW-1133">Transmembrane helix</keyword>
<keyword evidence="1" id="KW-0812">Transmembrane</keyword>
<evidence type="ECO:0000313" key="4">
    <source>
        <dbReference type="Proteomes" id="UP000176938"/>
    </source>
</evidence>
<dbReference type="EMBL" id="METP01000029">
    <property type="protein sequence ID" value="OGC06057.1"/>
    <property type="molecule type" value="Genomic_DNA"/>
</dbReference>
<dbReference type="Pfam" id="PF01551">
    <property type="entry name" value="Peptidase_M23"/>
    <property type="match status" value="1"/>
</dbReference>
<dbReference type="CDD" id="cd12797">
    <property type="entry name" value="M23_peptidase"/>
    <property type="match status" value="1"/>
</dbReference>
<organism evidence="3 4">
    <name type="scientific">candidate division WOR-1 bacterium RIFCSPLOWO2_02_FULL_46_20</name>
    <dbReference type="NCBI Taxonomy" id="1802567"/>
    <lineage>
        <taxon>Bacteria</taxon>
        <taxon>Bacillati</taxon>
        <taxon>Saganbacteria</taxon>
    </lineage>
</organism>